<dbReference type="RefSeq" id="YP_001426190.1">
    <property type="nucleotide sequence ID" value="NC_008603.1"/>
</dbReference>
<dbReference type="GeneID" id="5469667"/>
<proteinExistence type="predicted"/>
<name>A7J7R2_PBCVF</name>
<organism evidence="1 2">
    <name type="scientific">Paramecium bursaria Chlorella virus FR483</name>
    <name type="common">PBCV-FR483</name>
    <dbReference type="NCBI Taxonomy" id="399781"/>
    <lineage>
        <taxon>Viruses</taxon>
        <taxon>Varidnaviria</taxon>
        <taxon>Bamfordvirae</taxon>
        <taxon>Nucleocytoviricota</taxon>
        <taxon>Megaviricetes</taxon>
        <taxon>Algavirales</taxon>
        <taxon>Phycodnaviridae</taxon>
        <taxon>Chlorovirus</taxon>
        <taxon>Chlorovirus conductrix</taxon>
        <taxon>Paramecium bursaria Chlorella virus A1</taxon>
    </lineage>
</organism>
<gene>
    <name evidence="1" type="primary">n558L</name>
    <name evidence="1" type="ORF">FR483_n558L</name>
</gene>
<accession>A7J7R2</accession>
<sequence>MKPIFYIFMKKYYLHIVCRYTINDNQMTMLFRSVFHIWTREVFSKIVNSFFSFSASRRSFSARSRVKLEMDISSKYL</sequence>
<evidence type="ECO:0000313" key="2">
    <source>
        <dbReference type="Proteomes" id="UP000204095"/>
    </source>
</evidence>
<reference evidence="1" key="1">
    <citation type="journal article" date="2007" name="Virology">
        <title>Sequence and annotation of the 314-kb MT325 and the 321-kb FR483 viruses that infect Chlorella Pbi.</title>
        <authorList>
            <person name="Fitzgerald L.A."/>
            <person name="Graves M.V."/>
            <person name="Li X."/>
            <person name="Feldblyum T."/>
            <person name="Hartigan J."/>
            <person name="Van Etten J.L."/>
        </authorList>
    </citation>
    <scope>NUCLEOTIDE SEQUENCE [LARGE SCALE GENOMIC DNA]</scope>
    <source>
        <strain evidence="1">FR483</strain>
    </source>
</reference>
<organismHost>
    <name type="scientific">Paramecium bursaria</name>
    <dbReference type="NCBI Taxonomy" id="74790"/>
</organismHost>
<evidence type="ECO:0000313" key="1">
    <source>
        <dbReference type="EMBL" id="ABT15843.1"/>
    </source>
</evidence>
<protein>
    <submittedName>
        <fullName evidence="1">Uncharacterized protein n558L</fullName>
    </submittedName>
</protein>
<dbReference type="KEGG" id="vg:5469667"/>
<dbReference type="EMBL" id="DQ890022">
    <property type="protein sequence ID" value="ABT15843.1"/>
    <property type="molecule type" value="Genomic_DNA"/>
</dbReference>
<dbReference type="Proteomes" id="UP000204095">
    <property type="component" value="Segment"/>
</dbReference>